<evidence type="ECO:0000256" key="1">
    <source>
        <dbReference type="SAM" id="SignalP"/>
    </source>
</evidence>
<dbReference type="Proteomes" id="UP001317001">
    <property type="component" value="Chromosome"/>
</dbReference>
<reference evidence="2 3" key="1">
    <citation type="submission" date="2022-08" db="EMBL/GenBank/DDBJ databases">
        <title>Myroides zhujiangensis sp. nov., a novel bacterium isolated from sediment in the Pearl River Estuary.</title>
        <authorList>
            <person name="Cui L."/>
        </authorList>
    </citation>
    <scope>NUCLEOTIDE SEQUENCE [LARGE SCALE GENOMIC DNA]</scope>
    <source>
        <strain evidence="2 3">SCSIO 72103</strain>
    </source>
</reference>
<proteinExistence type="predicted"/>
<keyword evidence="3" id="KW-1185">Reference proteome</keyword>
<keyword evidence="1" id="KW-0732">Signal</keyword>
<dbReference type="EMBL" id="CP102382">
    <property type="protein sequence ID" value="UUV22251.1"/>
    <property type="molecule type" value="Genomic_DNA"/>
</dbReference>
<dbReference type="RefSeq" id="WP_257500168.1">
    <property type="nucleotide sequence ID" value="NZ_CP102382.1"/>
</dbReference>
<protein>
    <submittedName>
        <fullName evidence="2">Uncharacterized protein</fullName>
    </submittedName>
</protein>
<accession>A0ABY5NUI4</accession>
<evidence type="ECO:0000313" key="2">
    <source>
        <dbReference type="EMBL" id="UUV22251.1"/>
    </source>
</evidence>
<evidence type="ECO:0000313" key="3">
    <source>
        <dbReference type="Proteomes" id="UP001317001"/>
    </source>
</evidence>
<feature type="chain" id="PRO_5045739855" evidence="1">
    <location>
        <begin position="19"/>
        <end position="142"/>
    </location>
</feature>
<organism evidence="2 3">
    <name type="scientific">Paenimyroides aestuarii</name>
    <dbReference type="NCBI Taxonomy" id="2968490"/>
    <lineage>
        <taxon>Bacteria</taxon>
        <taxon>Pseudomonadati</taxon>
        <taxon>Bacteroidota</taxon>
        <taxon>Flavobacteriia</taxon>
        <taxon>Flavobacteriales</taxon>
        <taxon>Flavobacteriaceae</taxon>
        <taxon>Paenimyroides</taxon>
    </lineage>
</organism>
<sequence>MKNIICIIFLIVSANGFAQSGIANDQLFLKYEAAYLTYLNNTDAQVLKKLDDDESTFYKMFISPKAIKSFKKQKNQSKWLEKNLSKTHYKSVMEAQEAYNGIVTAKNKMNDDSKIFTELLDELLKKYDSKLIWKTLTERMDK</sequence>
<feature type="signal peptide" evidence="1">
    <location>
        <begin position="1"/>
        <end position="18"/>
    </location>
</feature>
<gene>
    <name evidence="2" type="ORF">NPX36_04225</name>
</gene>
<name>A0ABY5NUI4_9FLAO</name>